<dbReference type="PANTHER" id="PTHR11740">
    <property type="entry name" value="CASEIN KINASE II SUBUNIT BETA"/>
    <property type="match status" value="1"/>
</dbReference>
<comment type="similarity">
    <text evidence="1 2">Belongs to the casein kinase 2 subunit beta family.</text>
</comment>
<evidence type="ECO:0000256" key="3">
    <source>
        <dbReference type="SAM" id="MobiDB-lite"/>
    </source>
</evidence>
<feature type="compositionally biased region" description="Acidic residues" evidence="3">
    <location>
        <begin position="13"/>
        <end position="24"/>
    </location>
</feature>
<dbReference type="GO" id="GO:0005956">
    <property type="term" value="C:protein kinase CK2 complex"/>
    <property type="evidence" value="ECO:0007669"/>
    <property type="project" value="UniProtKB-UniRule"/>
</dbReference>
<evidence type="ECO:0000256" key="2">
    <source>
        <dbReference type="RuleBase" id="RU361268"/>
    </source>
</evidence>
<feature type="region of interest" description="Disordered" evidence="3">
    <location>
        <begin position="1"/>
        <end position="24"/>
    </location>
</feature>
<comment type="subunit">
    <text evidence="2">Tetramer of two alpha and two beta subunits.</text>
</comment>
<dbReference type="Proteomes" id="UP001515480">
    <property type="component" value="Unassembled WGS sequence"/>
</dbReference>
<dbReference type="PRINTS" id="PR00472">
    <property type="entry name" value="CASNKINASEII"/>
</dbReference>
<dbReference type="EMBL" id="JBGBPQ010000008">
    <property type="protein sequence ID" value="KAL1520893.1"/>
    <property type="molecule type" value="Genomic_DNA"/>
</dbReference>
<feature type="compositionally biased region" description="Basic and acidic residues" evidence="3">
    <location>
        <begin position="1"/>
        <end position="10"/>
    </location>
</feature>
<feature type="compositionally biased region" description="Polar residues" evidence="3">
    <location>
        <begin position="215"/>
        <end position="224"/>
    </location>
</feature>
<proteinExistence type="inferred from homology"/>
<dbReference type="PANTHER" id="PTHR11740:SF0">
    <property type="entry name" value="CASEIN KINASE II SUBUNIT BETA"/>
    <property type="match status" value="1"/>
</dbReference>
<name>A0AB34JH72_PRYPA</name>
<evidence type="ECO:0000256" key="1">
    <source>
        <dbReference type="ARBA" id="ARBA00006941"/>
    </source>
</evidence>
<dbReference type="SMART" id="SM01085">
    <property type="entry name" value="CK_II_beta"/>
    <property type="match status" value="1"/>
</dbReference>
<sequence>MPKFFRRESAQSEGEESEESASDGEDASWVQWYCSLKGNEFFAEIEPEFLQDDFNLTGLSSQVPYYEYALDTILDVESPAAMRFSKDQQDAVESAAELLYGLVHARYILTPRGLSLMHEKFQKFHFGRCPRVYCQGQPTLPVGQSDLPRVHTTKIFCARCQDIYYPRGSRQANVDGAYFGTTFCHLFMQTYRDLIPQPPSDNYVPRIFGFKIHRGSTNTSSGSERPQDERHPHTSRGP</sequence>
<organism evidence="4 5">
    <name type="scientific">Prymnesium parvum</name>
    <name type="common">Toxic golden alga</name>
    <dbReference type="NCBI Taxonomy" id="97485"/>
    <lineage>
        <taxon>Eukaryota</taxon>
        <taxon>Haptista</taxon>
        <taxon>Haptophyta</taxon>
        <taxon>Prymnesiophyceae</taxon>
        <taxon>Prymnesiales</taxon>
        <taxon>Prymnesiaceae</taxon>
        <taxon>Prymnesium</taxon>
    </lineage>
</organism>
<dbReference type="FunFam" id="1.10.1820.10:FF:000005">
    <property type="entry name" value="Casein kinase II subunit beta"/>
    <property type="match status" value="1"/>
</dbReference>
<dbReference type="Pfam" id="PF01214">
    <property type="entry name" value="CK_II_beta"/>
    <property type="match status" value="1"/>
</dbReference>
<accession>A0AB34JH72</accession>
<evidence type="ECO:0000313" key="4">
    <source>
        <dbReference type="EMBL" id="KAL1520893.1"/>
    </source>
</evidence>
<dbReference type="InterPro" id="IPR016149">
    <property type="entry name" value="Casein_kin_II_reg-sub_N"/>
</dbReference>
<feature type="region of interest" description="Disordered" evidence="3">
    <location>
        <begin position="215"/>
        <end position="238"/>
    </location>
</feature>
<dbReference type="FunFam" id="2.20.25.20:FF:000001">
    <property type="entry name" value="Casein kinase II subunit beta"/>
    <property type="match status" value="1"/>
</dbReference>
<reference evidence="4 5" key="1">
    <citation type="journal article" date="2024" name="Science">
        <title>Giant polyketide synthase enzymes in the biosynthesis of giant marine polyether toxins.</title>
        <authorList>
            <person name="Fallon T.R."/>
            <person name="Shende V.V."/>
            <person name="Wierzbicki I.H."/>
            <person name="Pendleton A.L."/>
            <person name="Watervoot N.F."/>
            <person name="Auber R.P."/>
            <person name="Gonzalez D.J."/>
            <person name="Wisecaver J.H."/>
            <person name="Moore B.S."/>
        </authorList>
    </citation>
    <scope>NUCLEOTIDE SEQUENCE [LARGE SCALE GENOMIC DNA]</scope>
    <source>
        <strain evidence="4 5">12B1</strain>
    </source>
</reference>
<dbReference type="Gene3D" id="2.20.25.20">
    <property type="match status" value="1"/>
</dbReference>
<keyword evidence="5" id="KW-1185">Reference proteome</keyword>
<comment type="caution">
    <text evidence="4">The sequence shown here is derived from an EMBL/GenBank/DDBJ whole genome shotgun (WGS) entry which is preliminary data.</text>
</comment>
<dbReference type="InterPro" id="IPR000704">
    <property type="entry name" value="Casein_kinase_II_reg-sub"/>
</dbReference>
<dbReference type="GO" id="GO:0005737">
    <property type="term" value="C:cytoplasm"/>
    <property type="evidence" value="ECO:0007669"/>
    <property type="project" value="TreeGrafter"/>
</dbReference>
<dbReference type="GO" id="GO:0019887">
    <property type="term" value="F:protein kinase regulator activity"/>
    <property type="evidence" value="ECO:0007669"/>
    <property type="project" value="InterPro"/>
</dbReference>
<evidence type="ECO:0000313" key="5">
    <source>
        <dbReference type="Proteomes" id="UP001515480"/>
    </source>
</evidence>
<dbReference type="InterPro" id="IPR035991">
    <property type="entry name" value="Casein_kinase_II_beta-like"/>
</dbReference>
<dbReference type="AlphaFoldDB" id="A0AB34JH72"/>
<gene>
    <name evidence="4" type="ORF">AB1Y20_022454</name>
</gene>
<dbReference type="SUPFAM" id="SSF57798">
    <property type="entry name" value="Casein kinase II beta subunit"/>
    <property type="match status" value="1"/>
</dbReference>
<protein>
    <recommendedName>
        <fullName evidence="2">Casein kinase II subunit beta</fullName>
        <shortName evidence="2">CK II beta</shortName>
    </recommendedName>
</protein>
<dbReference type="Gene3D" id="1.10.1820.10">
    <property type="entry name" value="protein kinase ck2 holoenzyme, chain C, domain 1"/>
    <property type="match status" value="1"/>
</dbReference>